<sequence>MMAGKTRTAAASDRKLRHISAAMLVVAGVVCVLLLVPNAGRAPTSLLSRREMSRLLRGFENELKSERRTEAEGEVANDRKLEMEENMSVRGKLLKFKRAFHGQIERQDKQLETKMLQTAHSEKNIIGALQSKLQKFEEHVSEQILHLETKEEKLADAEERIAATDKRDGDLPSKRARPERIVKEDTHGSQRRRPSLPPLAHDVHPARSHLKLEKELKEKNQLIKSLEKKLKLAQVQPAGKKTNAAKEEKSVAHPLTDQKHLKHRKQQVNTAEMIAALRNIAEKAGYDLIPNGVKIDK</sequence>
<proteinExistence type="predicted"/>
<gene>
    <name evidence="2" type="ORF">GTHE00462_LOCUS11864</name>
</gene>
<dbReference type="AlphaFoldDB" id="A0A7S4KFQ5"/>
<feature type="region of interest" description="Disordered" evidence="1">
    <location>
        <begin position="161"/>
        <end position="202"/>
    </location>
</feature>
<accession>A0A7S4KFQ5</accession>
<evidence type="ECO:0000256" key="1">
    <source>
        <dbReference type="SAM" id="MobiDB-lite"/>
    </source>
</evidence>
<feature type="region of interest" description="Disordered" evidence="1">
    <location>
        <begin position="234"/>
        <end position="267"/>
    </location>
</feature>
<protein>
    <submittedName>
        <fullName evidence="2">Uncharacterized protein</fullName>
    </submittedName>
</protein>
<name>A0A7S4KFQ5_GUITH</name>
<dbReference type="EMBL" id="HBKN01015236">
    <property type="protein sequence ID" value="CAE2292629.1"/>
    <property type="molecule type" value="Transcribed_RNA"/>
</dbReference>
<evidence type="ECO:0000313" key="2">
    <source>
        <dbReference type="EMBL" id="CAE2292629.1"/>
    </source>
</evidence>
<feature type="compositionally biased region" description="Basic and acidic residues" evidence="1">
    <location>
        <begin position="161"/>
        <end position="188"/>
    </location>
</feature>
<organism evidence="2">
    <name type="scientific">Guillardia theta</name>
    <name type="common">Cryptophyte</name>
    <name type="synonym">Cryptomonas phi</name>
    <dbReference type="NCBI Taxonomy" id="55529"/>
    <lineage>
        <taxon>Eukaryota</taxon>
        <taxon>Cryptophyceae</taxon>
        <taxon>Pyrenomonadales</taxon>
        <taxon>Geminigeraceae</taxon>
        <taxon>Guillardia</taxon>
    </lineage>
</organism>
<reference evidence="2" key="1">
    <citation type="submission" date="2021-01" db="EMBL/GenBank/DDBJ databases">
        <authorList>
            <person name="Corre E."/>
            <person name="Pelletier E."/>
            <person name="Niang G."/>
            <person name="Scheremetjew M."/>
            <person name="Finn R."/>
            <person name="Kale V."/>
            <person name="Holt S."/>
            <person name="Cochrane G."/>
            <person name="Meng A."/>
            <person name="Brown T."/>
            <person name="Cohen L."/>
        </authorList>
    </citation>
    <scope>NUCLEOTIDE SEQUENCE</scope>
    <source>
        <strain evidence="2">CCMP 2712</strain>
    </source>
</reference>
<feature type="compositionally biased region" description="Basic and acidic residues" evidence="1">
    <location>
        <begin position="244"/>
        <end position="259"/>
    </location>
</feature>